<evidence type="ECO:0000256" key="2">
    <source>
        <dbReference type="ARBA" id="ARBA00022692"/>
    </source>
</evidence>
<feature type="domain" description="HTH cro/C1-type" evidence="7">
    <location>
        <begin position="7"/>
        <end position="61"/>
    </location>
</feature>
<comment type="subcellular location">
    <subcellularLocation>
        <location evidence="1">Membrane</location>
        <topology evidence="1">Multi-pass membrane protein</topology>
    </subcellularLocation>
</comment>
<dbReference type="InterPro" id="IPR050807">
    <property type="entry name" value="TransReg_Diox_bact_type"/>
</dbReference>
<dbReference type="CDD" id="cd00093">
    <property type="entry name" value="HTH_XRE"/>
    <property type="match status" value="1"/>
</dbReference>
<gene>
    <name evidence="8" type="ORF">DQQ10_00035</name>
</gene>
<evidence type="ECO:0000313" key="8">
    <source>
        <dbReference type="EMBL" id="RAW02545.1"/>
    </source>
</evidence>
<reference evidence="8 9" key="1">
    <citation type="submission" date="2018-06" db="EMBL/GenBank/DDBJ databases">
        <title>Chryseolinea flavus sp. nov., a member of the phylum Bacteroidetes isolated from soil.</title>
        <authorList>
            <person name="Li Y."/>
            <person name="Wang J."/>
        </authorList>
    </citation>
    <scope>NUCLEOTIDE SEQUENCE [LARGE SCALE GENOMIC DNA]</scope>
    <source>
        <strain evidence="8 9">SDU1-6</strain>
    </source>
</reference>
<keyword evidence="4" id="KW-0238">DNA-binding</keyword>
<proteinExistence type="predicted"/>
<dbReference type="SUPFAM" id="SSF47413">
    <property type="entry name" value="lambda repressor-like DNA-binding domains"/>
    <property type="match status" value="1"/>
</dbReference>
<dbReference type="AlphaFoldDB" id="A0A364Y7U0"/>
<evidence type="ECO:0000256" key="6">
    <source>
        <dbReference type="SAM" id="Phobius"/>
    </source>
</evidence>
<keyword evidence="5 6" id="KW-0472">Membrane</keyword>
<dbReference type="GO" id="GO:0005829">
    <property type="term" value="C:cytosol"/>
    <property type="evidence" value="ECO:0007669"/>
    <property type="project" value="TreeGrafter"/>
</dbReference>
<dbReference type="OrthoDB" id="1357763at2"/>
<dbReference type="PANTHER" id="PTHR46797:SF1">
    <property type="entry name" value="METHYLPHOSPHONATE SYNTHASE"/>
    <property type="match status" value="1"/>
</dbReference>
<dbReference type="PROSITE" id="PS50943">
    <property type="entry name" value="HTH_CROC1"/>
    <property type="match status" value="1"/>
</dbReference>
<evidence type="ECO:0000313" key="9">
    <source>
        <dbReference type="Proteomes" id="UP000251889"/>
    </source>
</evidence>
<dbReference type="InterPro" id="IPR010982">
    <property type="entry name" value="Lambda_DNA-bd_dom_sf"/>
</dbReference>
<keyword evidence="9" id="KW-1185">Reference proteome</keyword>
<dbReference type="EMBL" id="QMFY01000001">
    <property type="protein sequence ID" value="RAW02545.1"/>
    <property type="molecule type" value="Genomic_DNA"/>
</dbReference>
<evidence type="ECO:0000256" key="5">
    <source>
        <dbReference type="ARBA" id="ARBA00023136"/>
    </source>
</evidence>
<dbReference type="InterPro" id="IPR001387">
    <property type="entry name" value="Cro/C1-type_HTH"/>
</dbReference>
<keyword evidence="3 6" id="KW-1133">Transmembrane helix</keyword>
<evidence type="ECO:0000256" key="4">
    <source>
        <dbReference type="ARBA" id="ARBA00023125"/>
    </source>
</evidence>
<dbReference type="InterPro" id="IPR019109">
    <property type="entry name" value="MamF_MmsF"/>
</dbReference>
<organism evidence="8 9">
    <name type="scientific">Pseudochryseolinea flava</name>
    <dbReference type="NCBI Taxonomy" id="2059302"/>
    <lineage>
        <taxon>Bacteria</taxon>
        <taxon>Pseudomonadati</taxon>
        <taxon>Bacteroidota</taxon>
        <taxon>Cytophagia</taxon>
        <taxon>Cytophagales</taxon>
        <taxon>Fulvivirgaceae</taxon>
        <taxon>Pseudochryseolinea</taxon>
    </lineage>
</organism>
<dbReference type="Proteomes" id="UP000251889">
    <property type="component" value="Unassembled WGS sequence"/>
</dbReference>
<accession>A0A364Y7U0</accession>
<evidence type="ECO:0000259" key="7">
    <source>
        <dbReference type="PROSITE" id="PS50943"/>
    </source>
</evidence>
<dbReference type="Pfam" id="PF01381">
    <property type="entry name" value="HTH_3"/>
    <property type="match status" value="1"/>
</dbReference>
<evidence type="ECO:0000256" key="1">
    <source>
        <dbReference type="ARBA" id="ARBA00004141"/>
    </source>
</evidence>
<evidence type="ECO:0000256" key="3">
    <source>
        <dbReference type="ARBA" id="ARBA00022989"/>
    </source>
</evidence>
<dbReference type="GO" id="GO:0003677">
    <property type="term" value="F:DNA binding"/>
    <property type="evidence" value="ECO:0007669"/>
    <property type="project" value="UniProtKB-KW"/>
</dbReference>
<feature type="transmembrane region" description="Helical" evidence="6">
    <location>
        <begin position="83"/>
        <end position="102"/>
    </location>
</feature>
<protein>
    <recommendedName>
        <fullName evidence="7">HTH cro/C1-type domain-containing protein</fullName>
    </recommendedName>
</protein>
<dbReference type="Pfam" id="PF09685">
    <property type="entry name" value="MamF_MmsF"/>
    <property type="match status" value="1"/>
</dbReference>
<dbReference type="GO" id="GO:0003700">
    <property type="term" value="F:DNA-binding transcription factor activity"/>
    <property type="evidence" value="ECO:0007669"/>
    <property type="project" value="TreeGrafter"/>
</dbReference>
<name>A0A364Y7U0_9BACT</name>
<dbReference type="PANTHER" id="PTHR46797">
    <property type="entry name" value="HTH-TYPE TRANSCRIPTIONAL REGULATOR"/>
    <property type="match status" value="1"/>
</dbReference>
<sequence length="177" mass="20362">MKTGELIKQLRLKKGITQDELAERTDISVRTIQRIESCEVDPRAYTLQSIATALEVDFEMLAGTEDKPEAGNPKNEESKWLPLIHLSGLLLLIIPPIILWIWKRDKVEDIQRHAYDVINFQLSMTLYLLPCALFHIIPFLIVLGIYSQVVIIVNTMKVTSSRPYKYPLTIKFLKQQA</sequence>
<dbReference type="Gene3D" id="1.10.260.40">
    <property type="entry name" value="lambda repressor-like DNA-binding domains"/>
    <property type="match status" value="1"/>
</dbReference>
<dbReference type="SMART" id="SM00530">
    <property type="entry name" value="HTH_XRE"/>
    <property type="match status" value="1"/>
</dbReference>
<keyword evidence="2 6" id="KW-0812">Transmembrane</keyword>
<dbReference type="RefSeq" id="WP_112744762.1">
    <property type="nucleotide sequence ID" value="NZ_QMFY01000001.1"/>
</dbReference>
<feature type="transmembrane region" description="Helical" evidence="6">
    <location>
        <begin position="127"/>
        <end position="153"/>
    </location>
</feature>
<comment type="caution">
    <text evidence="8">The sequence shown here is derived from an EMBL/GenBank/DDBJ whole genome shotgun (WGS) entry which is preliminary data.</text>
</comment>